<feature type="compositionally biased region" description="Low complexity" evidence="5">
    <location>
        <begin position="569"/>
        <end position="582"/>
    </location>
</feature>
<dbReference type="GO" id="GO:0005886">
    <property type="term" value="C:plasma membrane"/>
    <property type="evidence" value="ECO:0007669"/>
    <property type="project" value="TreeGrafter"/>
</dbReference>
<evidence type="ECO:0000256" key="3">
    <source>
        <dbReference type="ARBA" id="ARBA00022989"/>
    </source>
</evidence>
<dbReference type="PANTHER" id="PTHR23112">
    <property type="entry name" value="G PROTEIN-COUPLED RECEPTOR 157-RELATED"/>
    <property type="match status" value="1"/>
</dbReference>
<dbReference type="GO" id="GO:0007189">
    <property type="term" value="P:adenylate cyclase-activating G protein-coupled receptor signaling pathway"/>
    <property type="evidence" value="ECO:0007669"/>
    <property type="project" value="TreeGrafter"/>
</dbReference>
<feature type="transmembrane region" description="Helical" evidence="6">
    <location>
        <begin position="146"/>
        <end position="170"/>
    </location>
</feature>
<dbReference type="GO" id="GO:0004930">
    <property type="term" value="F:G protein-coupled receptor activity"/>
    <property type="evidence" value="ECO:0007669"/>
    <property type="project" value="TreeGrafter"/>
</dbReference>
<evidence type="ECO:0000256" key="5">
    <source>
        <dbReference type="SAM" id="MobiDB-lite"/>
    </source>
</evidence>
<dbReference type="Proteomes" id="UP000194127">
    <property type="component" value="Unassembled WGS sequence"/>
</dbReference>
<feature type="compositionally biased region" description="Basic and acidic residues" evidence="5">
    <location>
        <begin position="463"/>
        <end position="477"/>
    </location>
</feature>
<keyword evidence="8" id="KW-1185">Reference proteome</keyword>
<gene>
    <name evidence="7" type="ORF">POSPLADRAFT_1060187</name>
</gene>
<feature type="transmembrane region" description="Helical" evidence="6">
    <location>
        <begin position="118"/>
        <end position="139"/>
    </location>
</feature>
<keyword evidence="3 6" id="KW-1133">Transmembrane helix</keyword>
<accession>A0A1X6MRU2</accession>
<evidence type="ECO:0000256" key="6">
    <source>
        <dbReference type="SAM" id="Phobius"/>
    </source>
</evidence>
<dbReference type="STRING" id="670580.A0A1X6MRU2"/>
<dbReference type="SUPFAM" id="SSF81321">
    <property type="entry name" value="Family A G protein-coupled receptor-like"/>
    <property type="match status" value="1"/>
</dbReference>
<evidence type="ECO:0000313" key="7">
    <source>
        <dbReference type="EMBL" id="OSX59101.1"/>
    </source>
</evidence>
<evidence type="ECO:0008006" key="9">
    <source>
        <dbReference type="Google" id="ProtNLM"/>
    </source>
</evidence>
<organism evidence="7 8">
    <name type="scientific">Postia placenta MAD-698-R-SB12</name>
    <dbReference type="NCBI Taxonomy" id="670580"/>
    <lineage>
        <taxon>Eukaryota</taxon>
        <taxon>Fungi</taxon>
        <taxon>Dikarya</taxon>
        <taxon>Basidiomycota</taxon>
        <taxon>Agaricomycotina</taxon>
        <taxon>Agaricomycetes</taxon>
        <taxon>Polyporales</taxon>
        <taxon>Adustoporiaceae</taxon>
        <taxon>Rhodonia</taxon>
    </lineage>
</organism>
<dbReference type="RefSeq" id="XP_024335895.1">
    <property type="nucleotide sequence ID" value="XM_024481239.1"/>
</dbReference>
<dbReference type="CDD" id="cd00637">
    <property type="entry name" value="7tm_classA_rhodopsin-like"/>
    <property type="match status" value="1"/>
</dbReference>
<feature type="region of interest" description="Disordered" evidence="5">
    <location>
        <begin position="569"/>
        <end position="595"/>
    </location>
</feature>
<keyword evidence="2 6" id="KW-0812">Transmembrane</keyword>
<protein>
    <recommendedName>
        <fullName evidence="9">Glucose receptor Git3 N-terminal domain-containing protein</fullName>
    </recommendedName>
</protein>
<dbReference type="Gene3D" id="1.20.1070.10">
    <property type="entry name" value="Rhodopsin 7-helix transmembrane proteins"/>
    <property type="match status" value="1"/>
</dbReference>
<sequence length="701" mass="75603">MRGIVHHIVIDPRHRELEQPSSLIAIVVLAIVSILAVGFFLLYVSWVSLHAFLERRGIIRGGTWERSFFRTQLGAYTVSLLMSNFIMSIGFIINVRWVELKRVDKGSLCTAQGALTELANTATAYFTAAIAVHVFNSLVCHHKLPAWFCGFAVVSGWVISLIISVIPLMIKNAPMGPIYAFGGISCGISKYYPAVRVLFRLIPVFFAIVISIVFYFMIYLILRGTLDIQQGLHINLREDMRMSIMSNCERAPGYRKFIVAVVKSMIWYPGVYGFLSLPSMVVDLMQVADDPVPFGLHVFGDAFLALLGSANSLILLNTLRLLSPYLLTSCNQDNGSIMSDDSNSFYAGQASPLDGMRTFATPDLSEKDRIGSKRGSDVESLTEMDMPVLVISPVPPVYFAAPRDKHFGSTVSLPNMSPTGLLDGVPSSDKTDAATIHLPSYRPITPVSVLNALVSPPTTPNEPESRRSGPTSNRERPLPSLPAPPRRTRSPVARQPSVVDDGIPASNSIHISPASANPPIASSMPQDATADSILPARRDTLGAEIPPRPFPRPSMEAVNATRRQGVLLSPPTMSSLLSPPSSRATSVASSFGPPGLPSNPRAYKALYEQQPSQGHPASFLWSDSYAGAQRGDAVAATGRVQGSNRPMSSGAGAVNASREAILGLDPNLPRSGVDPGALRANISLPDIRLAARLGAKPVGYI</sequence>
<keyword evidence="4 6" id="KW-0472">Membrane</keyword>
<name>A0A1X6MRU2_9APHY</name>
<evidence type="ECO:0000256" key="4">
    <source>
        <dbReference type="ARBA" id="ARBA00023136"/>
    </source>
</evidence>
<dbReference type="EMBL" id="KZ110603">
    <property type="protein sequence ID" value="OSX59101.1"/>
    <property type="molecule type" value="Genomic_DNA"/>
</dbReference>
<evidence type="ECO:0000256" key="2">
    <source>
        <dbReference type="ARBA" id="ARBA00022692"/>
    </source>
</evidence>
<feature type="transmembrane region" description="Helical" evidence="6">
    <location>
        <begin position="201"/>
        <end position="222"/>
    </location>
</feature>
<feature type="transmembrane region" description="Helical" evidence="6">
    <location>
        <begin position="23"/>
        <end position="53"/>
    </location>
</feature>
<reference evidence="7 8" key="1">
    <citation type="submission" date="2017-04" db="EMBL/GenBank/DDBJ databases">
        <title>Genome Sequence of the Model Brown-Rot Fungus Postia placenta SB12.</title>
        <authorList>
            <consortium name="DOE Joint Genome Institute"/>
            <person name="Gaskell J."/>
            <person name="Kersten P."/>
            <person name="Larrondo L.F."/>
            <person name="Canessa P."/>
            <person name="Martinez D."/>
            <person name="Hibbett D."/>
            <person name="Schmoll M."/>
            <person name="Kubicek C.P."/>
            <person name="Martinez A.T."/>
            <person name="Yadav J."/>
            <person name="Master E."/>
            <person name="Magnuson J.K."/>
            <person name="James T."/>
            <person name="Yaver D."/>
            <person name="Berka R."/>
            <person name="Labutti K."/>
            <person name="Lipzen A."/>
            <person name="Aerts A."/>
            <person name="Barry K."/>
            <person name="Henrissat B."/>
            <person name="Blanchette R."/>
            <person name="Grigoriev I."/>
            <person name="Cullen D."/>
        </authorList>
    </citation>
    <scope>NUCLEOTIDE SEQUENCE [LARGE SCALE GENOMIC DNA]</scope>
    <source>
        <strain evidence="7 8">MAD-698-R-SB12</strain>
    </source>
</reference>
<dbReference type="GeneID" id="36326189"/>
<feature type="region of interest" description="Disordered" evidence="5">
    <location>
        <begin position="452"/>
        <end position="505"/>
    </location>
</feature>
<comment type="subcellular location">
    <subcellularLocation>
        <location evidence="1">Membrane</location>
        <topology evidence="1">Multi-pass membrane protein</topology>
    </subcellularLocation>
</comment>
<feature type="transmembrane region" description="Helical" evidence="6">
    <location>
        <begin position="73"/>
        <end position="98"/>
    </location>
</feature>
<dbReference type="PANTHER" id="PTHR23112:SF37">
    <property type="entry name" value="G PROTEIN-COUPLED RECEPTOR GPR1"/>
    <property type="match status" value="1"/>
</dbReference>
<proteinExistence type="predicted"/>
<evidence type="ECO:0000256" key="1">
    <source>
        <dbReference type="ARBA" id="ARBA00004141"/>
    </source>
</evidence>
<dbReference type="OrthoDB" id="100006at2759"/>
<dbReference type="AlphaFoldDB" id="A0A1X6MRU2"/>
<evidence type="ECO:0000313" key="8">
    <source>
        <dbReference type="Proteomes" id="UP000194127"/>
    </source>
</evidence>